<proteinExistence type="predicted"/>
<dbReference type="EMBL" id="MU006796">
    <property type="protein sequence ID" value="KAF2636921.1"/>
    <property type="molecule type" value="Genomic_DNA"/>
</dbReference>
<evidence type="ECO:0000313" key="3">
    <source>
        <dbReference type="Proteomes" id="UP000799753"/>
    </source>
</evidence>
<dbReference type="PANTHER" id="PTHR38116:SF9">
    <property type="entry name" value="BZIP DOMAIN-CONTAINING PROTEIN"/>
    <property type="match status" value="1"/>
</dbReference>
<evidence type="ECO:0000256" key="1">
    <source>
        <dbReference type="SAM" id="MobiDB-lite"/>
    </source>
</evidence>
<reference evidence="2" key="1">
    <citation type="journal article" date="2020" name="Stud. Mycol.">
        <title>101 Dothideomycetes genomes: a test case for predicting lifestyles and emergence of pathogens.</title>
        <authorList>
            <person name="Haridas S."/>
            <person name="Albert R."/>
            <person name="Binder M."/>
            <person name="Bloem J."/>
            <person name="Labutti K."/>
            <person name="Salamov A."/>
            <person name="Andreopoulos B."/>
            <person name="Baker S."/>
            <person name="Barry K."/>
            <person name="Bills G."/>
            <person name="Bluhm B."/>
            <person name="Cannon C."/>
            <person name="Castanera R."/>
            <person name="Culley D."/>
            <person name="Daum C."/>
            <person name="Ezra D."/>
            <person name="Gonzalez J."/>
            <person name="Henrissat B."/>
            <person name="Kuo A."/>
            <person name="Liang C."/>
            <person name="Lipzen A."/>
            <person name="Lutzoni F."/>
            <person name="Magnuson J."/>
            <person name="Mondo S."/>
            <person name="Nolan M."/>
            <person name="Ohm R."/>
            <person name="Pangilinan J."/>
            <person name="Park H.-J."/>
            <person name="Ramirez L."/>
            <person name="Alfaro M."/>
            <person name="Sun H."/>
            <person name="Tritt A."/>
            <person name="Yoshinaga Y."/>
            <person name="Zwiers L.-H."/>
            <person name="Turgeon B."/>
            <person name="Goodwin S."/>
            <person name="Spatafora J."/>
            <person name="Crous P."/>
            <person name="Grigoriev I."/>
        </authorList>
    </citation>
    <scope>NUCLEOTIDE SEQUENCE</scope>
    <source>
        <strain evidence="2">CBS 473.64</strain>
    </source>
</reference>
<keyword evidence="3" id="KW-1185">Reference proteome</keyword>
<dbReference type="Pfam" id="PF11905">
    <property type="entry name" value="DUF3425"/>
    <property type="match status" value="1"/>
</dbReference>
<feature type="region of interest" description="Disordered" evidence="1">
    <location>
        <begin position="1"/>
        <end position="25"/>
    </location>
</feature>
<gene>
    <name evidence="2" type="ORF">P280DRAFT_459300</name>
</gene>
<dbReference type="Proteomes" id="UP000799753">
    <property type="component" value="Unassembled WGS sequence"/>
</dbReference>
<sequence>MARRTQPSEDDWRNVEDTKKRKQIQDRLAQRARRKLYLCLSSHASIFRPTQQTACRQRKNCISSSSHEDSSCPIPPKATIGDCLSLAPSKPQSFYTPLINQPNFPLTLGGAIWINGQVLGLSCGTVVPAKSKPPRPDVPLSLQPTELQLMTIHTIWIDRLPFPKMRDSMISLSGVVDDEEVLGDLWLMPSFEIVPGRPPWDPEAWKILKPFAEKWGFLFYR</sequence>
<evidence type="ECO:0008006" key="4">
    <source>
        <dbReference type="Google" id="ProtNLM"/>
    </source>
</evidence>
<evidence type="ECO:0000313" key="2">
    <source>
        <dbReference type="EMBL" id="KAF2636921.1"/>
    </source>
</evidence>
<protein>
    <recommendedName>
        <fullName evidence="4">BZIP domain-containing protein</fullName>
    </recommendedName>
</protein>
<dbReference type="AlphaFoldDB" id="A0A6A6RQN6"/>
<accession>A0A6A6RQN6</accession>
<organism evidence="2 3">
    <name type="scientific">Massarina eburnea CBS 473.64</name>
    <dbReference type="NCBI Taxonomy" id="1395130"/>
    <lineage>
        <taxon>Eukaryota</taxon>
        <taxon>Fungi</taxon>
        <taxon>Dikarya</taxon>
        <taxon>Ascomycota</taxon>
        <taxon>Pezizomycotina</taxon>
        <taxon>Dothideomycetes</taxon>
        <taxon>Pleosporomycetidae</taxon>
        <taxon>Pleosporales</taxon>
        <taxon>Massarineae</taxon>
        <taxon>Massarinaceae</taxon>
        <taxon>Massarina</taxon>
    </lineage>
</organism>
<dbReference type="PANTHER" id="PTHR38116">
    <property type="entry name" value="CHROMOSOME 7, WHOLE GENOME SHOTGUN SEQUENCE"/>
    <property type="match status" value="1"/>
</dbReference>
<dbReference type="OrthoDB" id="2245989at2759"/>
<dbReference type="InterPro" id="IPR021833">
    <property type="entry name" value="DUF3425"/>
</dbReference>
<name>A0A6A6RQN6_9PLEO</name>